<dbReference type="PROSITE" id="PS51186">
    <property type="entry name" value="GNAT"/>
    <property type="match status" value="1"/>
</dbReference>
<comment type="similarity">
    <text evidence="3">Belongs to the acetyltransferase family. RimJ subfamily.</text>
</comment>
<accession>A0A1I4QI31</accession>
<organism evidence="5 6">
    <name type="scientific">Pleomorphomonas diazotrophica</name>
    <dbReference type="NCBI Taxonomy" id="1166257"/>
    <lineage>
        <taxon>Bacteria</taxon>
        <taxon>Pseudomonadati</taxon>
        <taxon>Pseudomonadota</taxon>
        <taxon>Alphaproteobacteria</taxon>
        <taxon>Hyphomicrobiales</taxon>
        <taxon>Pleomorphomonadaceae</taxon>
        <taxon>Pleomorphomonas</taxon>
    </lineage>
</organism>
<evidence type="ECO:0000256" key="2">
    <source>
        <dbReference type="ARBA" id="ARBA00023315"/>
    </source>
</evidence>
<dbReference type="AlphaFoldDB" id="A0A1I4QI31"/>
<protein>
    <recommendedName>
        <fullName evidence="4">N-acetyltransferase domain-containing protein</fullName>
    </recommendedName>
</protein>
<keyword evidence="2" id="KW-0012">Acyltransferase</keyword>
<dbReference type="Proteomes" id="UP000233491">
    <property type="component" value="Unassembled WGS sequence"/>
</dbReference>
<dbReference type="Pfam" id="PF13302">
    <property type="entry name" value="Acetyltransf_3"/>
    <property type="match status" value="1"/>
</dbReference>
<dbReference type="OrthoDB" id="6293260at2"/>
<dbReference type="PANTHER" id="PTHR43792">
    <property type="entry name" value="GNAT FAMILY, PUTATIVE (AFU_ORTHOLOGUE AFUA_3G00765)-RELATED-RELATED"/>
    <property type="match status" value="1"/>
</dbReference>
<evidence type="ECO:0000313" key="5">
    <source>
        <dbReference type="EMBL" id="PKR90642.1"/>
    </source>
</evidence>
<keyword evidence="6" id="KW-1185">Reference proteome</keyword>
<evidence type="ECO:0000259" key="4">
    <source>
        <dbReference type="PROSITE" id="PS51186"/>
    </source>
</evidence>
<dbReference type="EMBL" id="PJNW01000002">
    <property type="protein sequence ID" value="PKR90642.1"/>
    <property type="molecule type" value="Genomic_DNA"/>
</dbReference>
<dbReference type="SUPFAM" id="SSF55729">
    <property type="entry name" value="Acyl-CoA N-acyltransferases (Nat)"/>
    <property type="match status" value="1"/>
</dbReference>
<dbReference type="InterPro" id="IPR051531">
    <property type="entry name" value="N-acetyltransferase"/>
</dbReference>
<dbReference type="PANTHER" id="PTHR43792:SF8">
    <property type="entry name" value="[RIBOSOMAL PROTEIN US5]-ALANINE N-ACETYLTRANSFERASE"/>
    <property type="match status" value="1"/>
</dbReference>
<dbReference type="Gene3D" id="3.40.630.30">
    <property type="match status" value="1"/>
</dbReference>
<evidence type="ECO:0000256" key="3">
    <source>
        <dbReference type="ARBA" id="ARBA00038502"/>
    </source>
</evidence>
<dbReference type="InterPro" id="IPR000182">
    <property type="entry name" value="GNAT_dom"/>
</dbReference>
<dbReference type="GO" id="GO:0005737">
    <property type="term" value="C:cytoplasm"/>
    <property type="evidence" value="ECO:0007669"/>
    <property type="project" value="TreeGrafter"/>
</dbReference>
<comment type="caution">
    <text evidence="5">The sequence shown here is derived from an EMBL/GenBank/DDBJ whole genome shotgun (WGS) entry which is preliminary data.</text>
</comment>
<keyword evidence="1" id="KW-0808">Transferase</keyword>
<gene>
    <name evidence="5" type="ORF">CXZ10_04585</name>
</gene>
<evidence type="ECO:0000313" key="6">
    <source>
        <dbReference type="Proteomes" id="UP000233491"/>
    </source>
</evidence>
<name>A0A1I4QI31_9HYPH</name>
<dbReference type="RefSeq" id="WP_101287863.1">
    <property type="nucleotide sequence ID" value="NZ_FOUQ01000001.1"/>
</dbReference>
<evidence type="ECO:0000256" key="1">
    <source>
        <dbReference type="ARBA" id="ARBA00022679"/>
    </source>
</evidence>
<sequence>MPILPSSVTTKRLVLRRYTPDDAAWYATMALRNRAHLARFESGNAAMKIASEADALAAIKAFHEAADTGTAAFLGAFRRSDRTFIGQVYVGVGDSNLPGYLVGYFCDEAHLRQGYTIEAVSATVAALFRECGAWRVGLWCDDTNLASQRIAERLGMRREGHLRADKRHPDGSITGSLCYGLLRGEFQAQETA</sequence>
<dbReference type="GO" id="GO:0008999">
    <property type="term" value="F:protein-N-terminal-alanine acetyltransferase activity"/>
    <property type="evidence" value="ECO:0007669"/>
    <property type="project" value="TreeGrafter"/>
</dbReference>
<feature type="domain" description="N-acetyltransferase" evidence="4">
    <location>
        <begin position="29"/>
        <end position="184"/>
    </location>
</feature>
<proteinExistence type="inferred from homology"/>
<dbReference type="InterPro" id="IPR016181">
    <property type="entry name" value="Acyl_CoA_acyltransferase"/>
</dbReference>
<reference evidence="5 6" key="1">
    <citation type="submission" date="2017-12" db="EMBL/GenBank/DDBJ databases">
        <title>Anaerobic carbon monoxide metabolism by Pleomorphomonas carboxyditropha sp. nov., a new mesophilic hydrogenogenic carboxidotroph.</title>
        <authorList>
            <person name="Esquivel-Elizondo S."/>
            <person name="Krajmalnik-Brown R."/>
        </authorList>
    </citation>
    <scope>NUCLEOTIDE SEQUENCE [LARGE SCALE GENOMIC DNA]</scope>
    <source>
        <strain evidence="5 6">R5-392</strain>
    </source>
</reference>